<protein>
    <recommendedName>
        <fullName evidence="4">Outer membrane protein beta-barrel domain-containing protein</fullName>
    </recommendedName>
</protein>
<sequence length="278" mass="29208">MEYDSLGNAMKRTATWLLACTALGCVSDAAAQSLSRGWDNYRQQQKQQAGTQGATAPAAPPSGPSQDGTAAGQTAVQASAAGETGGFTTVTAQTPAVAAPPAPVPAYVAPAPREEEQRLKSGMFLGAQGGEAKVFEGNKQDMAGFNVGYRWRAGPVTLVGIEVATGKVDGSKDADGFVVIPTVDFGSIGGTARFNFGDTPVFALVRMGYWGGEAKGEDYTERVYGAYLGAGLGVDIGKHFSLSALYTNYLYADEYYDDYEDITINRAEVLSFGAEVRF</sequence>
<organism evidence="2 3">
    <name type="scientific">Xanthomonas hortorum pv. vitians</name>
    <dbReference type="NCBI Taxonomy" id="83224"/>
    <lineage>
        <taxon>Bacteria</taxon>
        <taxon>Pseudomonadati</taxon>
        <taxon>Pseudomonadota</taxon>
        <taxon>Gammaproteobacteria</taxon>
        <taxon>Lysobacterales</taxon>
        <taxon>Lysobacteraceae</taxon>
        <taxon>Xanthomonas</taxon>
    </lineage>
</organism>
<evidence type="ECO:0000313" key="3">
    <source>
        <dbReference type="Proteomes" id="UP000515406"/>
    </source>
</evidence>
<dbReference type="Proteomes" id="UP000515406">
    <property type="component" value="Chromosome"/>
</dbReference>
<keyword evidence="3" id="KW-1185">Reference proteome</keyword>
<feature type="compositionally biased region" description="Low complexity" evidence="1">
    <location>
        <begin position="43"/>
        <end position="57"/>
    </location>
</feature>
<dbReference type="InterPro" id="IPR011250">
    <property type="entry name" value="OMP/PagP_B-barrel"/>
</dbReference>
<dbReference type="AlphaFoldDB" id="A0A6V7CA99"/>
<dbReference type="EMBL" id="LR828257">
    <property type="protein sequence ID" value="CAD0312869.1"/>
    <property type="molecule type" value="Genomic_DNA"/>
</dbReference>
<dbReference type="SUPFAM" id="SSF56925">
    <property type="entry name" value="OMPA-like"/>
    <property type="match status" value="1"/>
</dbReference>
<proteinExistence type="predicted"/>
<gene>
    <name evidence="2" type="ORF">CFBP498_11420</name>
</gene>
<evidence type="ECO:0000256" key="1">
    <source>
        <dbReference type="SAM" id="MobiDB-lite"/>
    </source>
</evidence>
<name>A0A6V7CA99_9XANT</name>
<evidence type="ECO:0000313" key="2">
    <source>
        <dbReference type="EMBL" id="CAD0312864.1"/>
    </source>
</evidence>
<feature type="compositionally biased region" description="Low complexity" evidence="1">
    <location>
        <begin position="64"/>
        <end position="80"/>
    </location>
</feature>
<evidence type="ECO:0008006" key="4">
    <source>
        <dbReference type="Google" id="ProtNLM"/>
    </source>
</evidence>
<accession>A0A6V7CA99</accession>
<dbReference type="EMBL" id="LR828257">
    <property type="protein sequence ID" value="CAD0312864.1"/>
    <property type="molecule type" value="Genomic_DNA"/>
</dbReference>
<feature type="region of interest" description="Disordered" evidence="1">
    <location>
        <begin position="38"/>
        <end position="80"/>
    </location>
</feature>
<reference evidence="2 3" key="1">
    <citation type="submission" date="2020-07" db="EMBL/GenBank/DDBJ databases">
        <authorList>
            <person name="Pothier F. J."/>
        </authorList>
    </citation>
    <scope>NUCLEOTIDE SEQUENCE [LARGE SCALE GENOMIC DNA]</scope>
    <source>
        <strain evidence="2 3">CFBP 498</strain>
    </source>
</reference>